<comment type="caution">
    <text evidence="2">The sequence shown here is derived from an EMBL/GenBank/DDBJ whole genome shotgun (WGS) entry which is preliminary data.</text>
</comment>
<evidence type="ECO:0000313" key="2">
    <source>
        <dbReference type="EMBL" id="MTG98168.1"/>
    </source>
</evidence>
<feature type="transmembrane region" description="Helical" evidence="1">
    <location>
        <begin position="6"/>
        <end position="33"/>
    </location>
</feature>
<gene>
    <name evidence="2" type="ORF">GJV76_08505</name>
</gene>
<proteinExistence type="predicted"/>
<feature type="transmembrane region" description="Helical" evidence="1">
    <location>
        <begin position="107"/>
        <end position="126"/>
    </location>
</feature>
<keyword evidence="1" id="KW-1133">Transmembrane helix</keyword>
<dbReference type="OrthoDB" id="954876at2"/>
<evidence type="ECO:0000256" key="1">
    <source>
        <dbReference type="SAM" id="Phobius"/>
    </source>
</evidence>
<dbReference type="EMBL" id="WMJX01000014">
    <property type="protein sequence ID" value="MTG98168.1"/>
    <property type="molecule type" value="Genomic_DNA"/>
</dbReference>
<name>A0A6I3LI19_9FLAO</name>
<dbReference type="Proteomes" id="UP000438760">
    <property type="component" value="Unassembled WGS sequence"/>
</dbReference>
<sequence length="127" mass="14716">MTVYFVIAIMYIGISFILTPTNADSMLAGYNTLSEERKKLYDITSTVNIINRTVRCTGIVLALLGIVFYFIDVSEFIHFIILIFSVLPLLISNIYARLKYSTDPMRWYEWVLYFITLFVCVVLPFIS</sequence>
<dbReference type="Pfam" id="PF12650">
    <property type="entry name" value="DUF3784"/>
    <property type="match status" value="1"/>
</dbReference>
<feature type="transmembrane region" description="Helical" evidence="1">
    <location>
        <begin position="77"/>
        <end position="95"/>
    </location>
</feature>
<keyword evidence="1" id="KW-0472">Membrane</keyword>
<keyword evidence="1" id="KW-0812">Transmembrane</keyword>
<accession>A0A6I3LI19</accession>
<dbReference type="AlphaFoldDB" id="A0A6I3LI19"/>
<dbReference type="InterPro" id="IPR017259">
    <property type="entry name" value="UCP037672"/>
</dbReference>
<reference evidence="2 3" key="1">
    <citation type="submission" date="2019-11" db="EMBL/GenBank/DDBJ databases">
        <title>Genome of Strain BIT-d1.</title>
        <authorList>
            <person name="Yang Y."/>
        </authorList>
    </citation>
    <scope>NUCLEOTIDE SEQUENCE [LARGE SCALE GENOMIC DNA]</scope>
    <source>
        <strain evidence="2 3">BIT-d1</strain>
    </source>
</reference>
<dbReference type="RefSeq" id="WP_155092195.1">
    <property type="nucleotide sequence ID" value="NZ_CP102754.1"/>
</dbReference>
<organism evidence="2 3">
    <name type="scientific">Myroides albus</name>
    <dbReference type="NCBI Taxonomy" id="2562892"/>
    <lineage>
        <taxon>Bacteria</taxon>
        <taxon>Pseudomonadati</taxon>
        <taxon>Bacteroidota</taxon>
        <taxon>Flavobacteriia</taxon>
        <taxon>Flavobacteriales</taxon>
        <taxon>Flavobacteriaceae</taxon>
        <taxon>Myroides</taxon>
    </lineage>
</organism>
<feature type="transmembrane region" description="Helical" evidence="1">
    <location>
        <begin position="54"/>
        <end position="71"/>
    </location>
</feature>
<keyword evidence="3" id="KW-1185">Reference proteome</keyword>
<protein>
    <submittedName>
        <fullName evidence="2">DUF3784 domain-containing protein</fullName>
    </submittedName>
</protein>
<evidence type="ECO:0000313" key="3">
    <source>
        <dbReference type="Proteomes" id="UP000438760"/>
    </source>
</evidence>